<evidence type="ECO:0000256" key="1">
    <source>
        <dbReference type="SAM" id="MobiDB-lite"/>
    </source>
</evidence>
<gene>
    <name evidence="2" type="ORF">chiPu_0012124</name>
</gene>
<feature type="region of interest" description="Disordered" evidence="1">
    <location>
        <begin position="63"/>
        <end position="97"/>
    </location>
</feature>
<evidence type="ECO:0000313" key="3">
    <source>
        <dbReference type="Proteomes" id="UP000287033"/>
    </source>
</evidence>
<dbReference type="EMBL" id="BEZZ01000537">
    <property type="protein sequence ID" value="GCC33654.1"/>
    <property type="molecule type" value="Genomic_DNA"/>
</dbReference>
<dbReference type="AlphaFoldDB" id="A0A401STD0"/>
<protein>
    <submittedName>
        <fullName evidence="2">Uncharacterized protein</fullName>
    </submittedName>
</protein>
<dbReference type="Proteomes" id="UP000287033">
    <property type="component" value="Unassembled WGS sequence"/>
</dbReference>
<accession>A0A401STD0</accession>
<reference evidence="2 3" key="1">
    <citation type="journal article" date="2018" name="Nat. Ecol. Evol.">
        <title>Shark genomes provide insights into elasmobranch evolution and the origin of vertebrates.</title>
        <authorList>
            <person name="Hara Y"/>
            <person name="Yamaguchi K"/>
            <person name="Onimaru K"/>
            <person name="Kadota M"/>
            <person name="Koyanagi M"/>
            <person name="Keeley SD"/>
            <person name="Tatsumi K"/>
            <person name="Tanaka K"/>
            <person name="Motone F"/>
            <person name="Kageyama Y"/>
            <person name="Nozu R"/>
            <person name="Adachi N"/>
            <person name="Nishimura O"/>
            <person name="Nakagawa R"/>
            <person name="Tanegashima C"/>
            <person name="Kiyatake I"/>
            <person name="Matsumoto R"/>
            <person name="Murakumo K"/>
            <person name="Nishida K"/>
            <person name="Terakita A"/>
            <person name="Kuratani S"/>
            <person name="Sato K"/>
            <person name="Hyodo S Kuraku.S."/>
        </authorList>
    </citation>
    <scope>NUCLEOTIDE SEQUENCE [LARGE SCALE GENOMIC DNA]</scope>
</reference>
<comment type="caution">
    <text evidence="2">The sequence shown here is derived from an EMBL/GenBank/DDBJ whole genome shotgun (WGS) entry which is preliminary data.</text>
</comment>
<organism evidence="2 3">
    <name type="scientific">Chiloscyllium punctatum</name>
    <name type="common">Brownbanded bambooshark</name>
    <name type="synonym">Hemiscyllium punctatum</name>
    <dbReference type="NCBI Taxonomy" id="137246"/>
    <lineage>
        <taxon>Eukaryota</taxon>
        <taxon>Metazoa</taxon>
        <taxon>Chordata</taxon>
        <taxon>Craniata</taxon>
        <taxon>Vertebrata</taxon>
        <taxon>Chondrichthyes</taxon>
        <taxon>Elasmobranchii</taxon>
        <taxon>Galeomorphii</taxon>
        <taxon>Galeoidea</taxon>
        <taxon>Orectolobiformes</taxon>
        <taxon>Hemiscylliidae</taxon>
        <taxon>Chiloscyllium</taxon>
    </lineage>
</organism>
<name>A0A401STD0_CHIPU</name>
<proteinExistence type="predicted"/>
<evidence type="ECO:0000313" key="2">
    <source>
        <dbReference type="EMBL" id="GCC33654.1"/>
    </source>
</evidence>
<feature type="compositionally biased region" description="Polar residues" evidence="1">
    <location>
        <begin position="81"/>
        <end position="97"/>
    </location>
</feature>
<sequence>MKPKFTDSVKWFREEALRRRLCTNCVARAIACGERGETDSTKSPSLSGRSASRVFLCFPRAMAPPPGQSVARRPTLDPPRFQQTQSGGEAQSDSLTGEVAISTSHLILRLIEV</sequence>
<keyword evidence="3" id="KW-1185">Reference proteome</keyword>